<keyword evidence="2" id="KW-0812">Transmembrane</keyword>
<dbReference type="KEGG" id="vg:11538112"/>
<dbReference type="Proteomes" id="UP000006531">
    <property type="component" value="Segment"/>
</dbReference>
<sequence length="99" mass="10872">MVIPPADLEAPEETKADTKETTEQPTAPSVKIPVIDIQMPLPTAEVVTTATYAAVAAVATTTLATPFFDQIKKKLTKFLQGKINKWKEKRKKKKDSSES</sequence>
<name>E3SND0_9CAUD</name>
<feature type="region of interest" description="Disordered" evidence="1">
    <location>
        <begin position="1"/>
        <end position="29"/>
    </location>
</feature>
<keyword evidence="2" id="KW-1133">Transmembrane helix</keyword>
<evidence type="ECO:0000256" key="1">
    <source>
        <dbReference type="SAM" id="MobiDB-lite"/>
    </source>
</evidence>
<keyword evidence="2" id="KW-0472">Membrane</keyword>
<dbReference type="RefSeq" id="YP_005087506.1">
    <property type="nucleotide sequence ID" value="NC_016658.1"/>
</dbReference>
<gene>
    <name evidence="3" type="ORF">CYIG_00061</name>
</gene>
<dbReference type="EMBL" id="GU071102">
    <property type="protein sequence ID" value="ADP00134.1"/>
    <property type="molecule type" value="Genomic_DNA"/>
</dbReference>
<protein>
    <submittedName>
        <fullName evidence="3">Predicted protein</fullName>
    </submittedName>
</protein>
<feature type="transmembrane region" description="Helical" evidence="2">
    <location>
        <begin position="49"/>
        <end position="68"/>
    </location>
</feature>
<proteinExistence type="predicted"/>
<keyword evidence="4" id="KW-1185">Reference proteome</keyword>
<dbReference type="GeneID" id="11538112"/>
<feature type="compositionally biased region" description="Basic and acidic residues" evidence="1">
    <location>
        <begin position="12"/>
        <end position="22"/>
    </location>
</feature>
<organism evidence="3 4">
    <name type="scientific">Cyanophage NATL1A-7</name>
    <dbReference type="NCBI Taxonomy" id="445693"/>
    <lineage>
        <taxon>Viruses</taxon>
        <taxon>Duplodnaviria</taxon>
        <taxon>Heunggongvirae</taxon>
        <taxon>Uroviricota</taxon>
        <taxon>Caudoviricetes</taxon>
        <taxon>Autographivirales</taxon>
        <taxon>Sechaudvirinae</taxon>
        <taxon>Cheungvirus</taxon>
        <taxon>Cheungvirus NATL1A7</taxon>
    </lineage>
</organism>
<evidence type="ECO:0000256" key="2">
    <source>
        <dbReference type="SAM" id="Phobius"/>
    </source>
</evidence>
<accession>E3SND0</accession>
<evidence type="ECO:0000313" key="3">
    <source>
        <dbReference type="EMBL" id="ADP00134.1"/>
    </source>
</evidence>
<evidence type="ECO:0000313" key="4">
    <source>
        <dbReference type="Proteomes" id="UP000006531"/>
    </source>
</evidence>
<reference evidence="3 4" key="1">
    <citation type="submission" date="2009-10" db="EMBL/GenBank/DDBJ databases">
        <title>The Genome Sequence of Cyanophage NATL1A-7.</title>
        <authorList>
            <consortium name="The Broad Institute Genome Sequencing Platform"/>
            <person name="Henn M.R."/>
            <person name="Sullivan M.S."/>
            <person name="Osburne M.S."/>
            <person name="Levin J."/>
            <person name="Malboeuf C."/>
            <person name="Casali M."/>
            <person name="Russ C."/>
            <person name="Lennon N."/>
            <person name="Erlich R."/>
            <person name="Young S.K."/>
            <person name="Koehrsen M."/>
            <person name="Yandava C."/>
            <person name="Zeng Q."/>
            <person name="Alvarado L."/>
            <person name="Anderson S."/>
            <person name="Berlin A."/>
            <person name="Borenstein D."/>
            <person name="Chen Z."/>
            <person name="Engels R."/>
            <person name="Freedman E."/>
            <person name="Gellesch M."/>
            <person name="Goldberg J."/>
            <person name="Green L."/>
            <person name="Griggs A."/>
            <person name="Gujja S."/>
            <person name="Heiman D."/>
            <person name="Hepburn T."/>
            <person name="Howarth C."/>
            <person name="Jen D."/>
            <person name="Larson L."/>
            <person name="Lewis B."/>
            <person name="Mehta T."/>
            <person name="Park D."/>
            <person name="Pearson M."/>
            <person name="Roberts A."/>
            <person name="Ryan E."/>
            <person name="Saif S."/>
            <person name="Shea T."/>
            <person name="Shenoy N."/>
            <person name="Sisk P."/>
            <person name="Stolte C."/>
            <person name="Sykes S."/>
            <person name="Walk T."/>
            <person name="White J."/>
            <person name="Yu Q."/>
            <person name="Coleman M.L."/>
            <person name="Huang K.H."/>
            <person name="Weigele P.R."/>
            <person name="DeFrancesco A.S."/>
            <person name="Kern S.E."/>
            <person name="Thompson L.R."/>
            <person name="Fu R."/>
            <person name="Hombeck B."/>
            <person name="Chisholm S.W."/>
            <person name="Haas B."/>
            <person name="Nusbaum C."/>
            <person name="Galagan J."/>
            <person name="Birren B."/>
        </authorList>
    </citation>
    <scope>NUCLEOTIDE SEQUENCE [LARGE SCALE GENOMIC DNA]</scope>
    <source>
        <strain evidence="3">NATL1A-7</strain>
    </source>
</reference>